<keyword evidence="2" id="KW-1185">Reference proteome</keyword>
<evidence type="ECO:0000313" key="1">
    <source>
        <dbReference type="EMBL" id="KAK0621754.1"/>
    </source>
</evidence>
<name>A0AA40C1W4_9PEZI</name>
<sequence>MPRTSWAAKNRDKVVCEGKRSRYLETCCVRSNKRWPMEEALRLDRRASDFPLGSSRRMSSCTHVVLHAWIGMSPRKALSKTAGPLGSPPSAAMQNRCEVNLPGTRCLGGLTQLQHNCSVPCTLHRVGRSGNSNPMASHRFGRLVSVGTSFESSRRSATTALDGTR</sequence>
<dbReference type="EMBL" id="JAULSR010000004">
    <property type="protein sequence ID" value="KAK0621754.1"/>
    <property type="molecule type" value="Genomic_DNA"/>
</dbReference>
<dbReference type="AlphaFoldDB" id="A0AA40C1W4"/>
<reference evidence="1" key="1">
    <citation type="submission" date="2023-06" db="EMBL/GenBank/DDBJ databases">
        <title>Genome-scale phylogeny and comparative genomics of the fungal order Sordariales.</title>
        <authorList>
            <consortium name="Lawrence Berkeley National Laboratory"/>
            <person name="Hensen N."/>
            <person name="Bonometti L."/>
            <person name="Westerberg I."/>
            <person name="Brannstrom I.O."/>
            <person name="Guillou S."/>
            <person name="Cros-Aarteil S."/>
            <person name="Calhoun S."/>
            <person name="Haridas S."/>
            <person name="Kuo A."/>
            <person name="Mondo S."/>
            <person name="Pangilinan J."/>
            <person name="Riley R."/>
            <person name="LaButti K."/>
            <person name="Andreopoulos B."/>
            <person name="Lipzen A."/>
            <person name="Chen C."/>
            <person name="Yanf M."/>
            <person name="Daum C."/>
            <person name="Ng V."/>
            <person name="Clum A."/>
            <person name="Steindorff A."/>
            <person name="Ohm R."/>
            <person name="Martin F."/>
            <person name="Silar P."/>
            <person name="Natvig D."/>
            <person name="Lalanne C."/>
            <person name="Gautier V."/>
            <person name="Ament-velasquez S.L."/>
            <person name="Kruys A."/>
            <person name="Hutchinson M.I."/>
            <person name="Powell A.J."/>
            <person name="Barry K."/>
            <person name="Miller A.N."/>
            <person name="Grigoriev I.V."/>
            <person name="Debuchy R."/>
            <person name="Gladieux P."/>
            <person name="Thoren M.H."/>
            <person name="Johannesson H."/>
        </authorList>
    </citation>
    <scope>NUCLEOTIDE SEQUENCE</scope>
    <source>
        <strain evidence="1">SMH3391-2</strain>
    </source>
</reference>
<evidence type="ECO:0000313" key="2">
    <source>
        <dbReference type="Proteomes" id="UP001174934"/>
    </source>
</evidence>
<organism evidence="1 2">
    <name type="scientific">Bombardia bombarda</name>
    <dbReference type="NCBI Taxonomy" id="252184"/>
    <lineage>
        <taxon>Eukaryota</taxon>
        <taxon>Fungi</taxon>
        <taxon>Dikarya</taxon>
        <taxon>Ascomycota</taxon>
        <taxon>Pezizomycotina</taxon>
        <taxon>Sordariomycetes</taxon>
        <taxon>Sordariomycetidae</taxon>
        <taxon>Sordariales</taxon>
        <taxon>Lasiosphaeriaceae</taxon>
        <taxon>Bombardia</taxon>
    </lineage>
</organism>
<proteinExistence type="predicted"/>
<accession>A0AA40C1W4</accession>
<dbReference type="Proteomes" id="UP001174934">
    <property type="component" value="Unassembled WGS sequence"/>
</dbReference>
<gene>
    <name evidence="1" type="ORF">B0T17DRAFT_600555</name>
</gene>
<protein>
    <submittedName>
        <fullName evidence="1">Uncharacterized protein</fullName>
    </submittedName>
</protein>
<comment type="caution">
    <text evidence="1">The sequence shown here is derived from an EMBL/GenBank/DDBJ whole genome shotgun (WGS) entry which is preliminary data.</text>
</comment>